<comment type="caution">
    <text evidence="2">The sequence shown here is derived from an EMBL/GenBank/DDBJ whole genome shotgun (WGS) entry which is preliminary data.</text>
</comment>
<reference evidence="2 3" key="1">
    <citation type="journal article" date="2023" name="Commun. Biol.">
        <title>Reorganization of the ancestral sex-determining regions during the evolution of trioecy in Pleodorina starrii.</title>
        <authorList>
            <person name="Takahashi K."/>
            <person name="Suzuki S."/>
            <person name="Kawai-Toyooka H."/>
            <person name="Yamamoto K."/>
            <person name="Hamaji T."/>
            <person name="Ootsuki R."/>
            <person name="Yamaguchi H."/>
            <person name="Kawachi M."/>
            <person name="Higashiyama T."/>
            <person name="Nozaki H."/>
        </authorList>
    </citation>
    <scope>NUCLEOTIDE SEQUENCE [LARGE SCALE GENOMIC DNA]</scope>
    <source>
        <strain evidence="2 3">NIES-4479</strain>
    </source>
</reference>
<feature type="region of interest" description="Disordered" evidence="1">
    <location>
        <begin position="32"/>
        <end position="65"/>
    </location>
</feature>
<accession>A0A9W6BBW3</accession>
<feature type="compositionally biased region" description="Gly residues" evidence="1">
    <location>
        <begin position="37"/>
        <end position="47"/>
    </location>
</feature>
<protein>
    <submittedName>
        <fullName evidence="2">Uncharacterized protein</fullName>
    </submittedName>
</protein>
<keyword evidence="3" id="KW-1185">Reference proteome</keyword>
<dbReference type="AlphaFoldDB" id="A0A9W6BBW3"/>
<gene>
    <name evidence="2" type="primary">PLEST004271</name>
    <name evidence="2" type="ORF">PLESTB_000201600</name>
</gene>
<sequence length="119" mass="11402">MPCCGASGSGGIDGTGGFVLATAMRHNNCDASQASAAGGGAAAGDGGGGDHADPQLRAAGAPATAKGGFGAWPAAATAAVAPSPPAQYGGVPFEKEEAANQWLVFGHENDMEALGCMLI</sequence>
<proteinExistence type="predicted"/>
<evidence type="ECO:0000256" key="1">
    <source>
        <dbReference type="SAM" id="MobiDB-lite"/>
    </source>
</evidence>
<dbReference type="Proteomes" id="UP001165080">
    <property type="component" value="Unassembled WGS sequence"/>
</dbReference>
<organism evidence="2 3">
    <name type="scientific">Pleodorina starrii</name>
    <dbReference type="NCBI Taxonomy" id="330485"/>
    <lineage>
        <taxon>Eukaryota</taxon>
        <taxon>Viridiplantae</taxon>
        <taxon>Chlorophyta</taxon>
        <taxon>core chlorophytes</taxon>
        <taxon>Chlorophyceae</taxon>
        <taxon>CS clade</taxon>
        <taxon>Chlamydomonadales</taxon>
        <taxon>Volvocaceae</taxon>
        <taxon>Pleodorina</taxon>
    </lineage>
</organism>
<evidence type="ECO:0000313" key="3">
    <source>
        <dbReference type="Proteomes" id="UP001165080"/>
    </source>
</evidence>
<evidence type="ECO:0000313" key="2">
    <source>
        <dbReference type="EMBL" id="GLC49277.1"/>
    </source>
</evidence>
<name>A0A9W6BBW3_9CHLO</name>
<dbReference type="EMBL" id="BRXU01000002">
    <property type="protein sequence ID" value="GLC49277.1"/>
    <property type="molecule type" value="Genomic_DNA"/>
</dbReference>